<dbReference type="AlphaFoldDB" id="A0A1X7VFH3"/>
<feature type="domain" description="G-patch" evidence="9">
    <location>
        <begin position="332"/>
        <end position="378"/>
    </location>
</feature>
<dbReference type="PROSITE" id="PS51061">
    <property type="entry name" value="R3H"/>
    <property type="match status" value="1"/>
</dbReference>
<dbReference type="PROSITE" id="PS50174">
    <property type="entry name" value="G_PATCH"/>
    <property type="match status" value="1"/>
</dbReference>
<gene>
    <name evidence="12" type="primary">105316831</name>
</gene>
<keyword evidence="4" id="KW-0347">Helicase</keyword>
<dbReference type="PANTHER" id="PTHR48430:SF1">
    <property type="entry name" value="PARTNER OF XRN-2 PROTEIN 1"/>
    <property type="match status" value="1"/>
</dbReference>
<feature type="domain" description="XRN2-binding (XTBD)" evidence="11">
    <location>
        <begin position="18"/>
        <end position="105"/>
    </location>
</feature>
<reference evidence="12" key="2">
    <citation type="submission" date="2017-05" db="UniProtKB">
        <authorList>
            <consortium name="EnsemblMetazoa"/>
        </authorList>
    </citation>
    <scope>IDENTIFICATION</scope>
</reference>
<dbReference type="CDD" id="cd02325">
    <property type="entry name" value="R3H"/>
    <property type="match status" value="1"/>
</dbReference>
<keyword evidence="6" id="KW-0694">RNA-binding</keyword>
<dbReference type="GO" id="GO:0004386">
    <property type="term" value="F:helicase activity"/>
    <property type="evidence" value="ECO:0007669"/>
    <property type="project" value="UniProtKB-KW"/>
</dbReference>
<dbReference type="GO" id="GO:0005524">
    <property type="term" value="F:ATP binding"/>
    <property type="evidence" value="ECO:0007669"/>
    <property type="project" value="UniProtKB-KW"/>
</dbReference>
<evidence type="ECO:0000256" key="3">
    <source>
        <dbReference type="ARBA" id="ARBA00022801"/>
    </source>
</evidence>
<evidence type="ECO:0000259" key="10">
    <source>
        <dbReference type="PROSITE" id="PS51061"/>
    </source>
</evidence>
<dbReference type="KEGG" id="aqu:105316831"/>
<keyword evidence="7" id="KW-0539">Nucleus</keyword>
<dbReference type="PROSITE" id="PS51827">
    <property type="entry name" value="XTBD"/>
    <property type="match status" value="1"/>
</dbReference>
<keyword evidence="5" id="KW-0067">ATP-binding</keyword>
<evidence type="ECO:0000256" key="1">
    <source>
        <dbReference type="ARBA" id="ARBA00004123"/>
    </source>
</evidence>
<feature type="region of interest" description="Disordered" evidence="8">
    <location>
        <begin position="166"/>
        <end position="203"/>
    </location>
</feature>
<dbReference type="InterPro" id="IPR001374">
    <property type="entry name" value="R3H_dom"/>
</dbReference>
<evidence type="ECO:0000259" key="11">
    <source>
        <dbReference type="PROSITE" id="PS51827"/>
    </source>
</evidence>
<evidence type="ECO:0000313" key="12">
    <source>
        <dbReference type="EnsemblMetazoa" id="Aqu2.1.38733_001"/>
    </source>
</evidence>
<keyword evidence="13" id="KW-1185">Reference proteome</keyword>
<dbReference type="GO" id="GO:0003723">
    <property type="term" value="F:RNA binding"/>
    <property type="evidence" value="ECO:0007669"/>
    <property type="project" value="UniProtKB-KW"/>
</dbReference>
<feature type="region of interest" description="Disordered" evidence="8">
    <location>
        <begin position="101"/>
        <end position="150"/>
    </location>
</feature>
<dbReference type="Gene3D" id="3.30.1370.50">
    <property type="entry name" value="R3H-like domain"/>
    <property type="match status" value="1"/>
</dbReference>
<sequence>MAATTSTSPHGHATNPTHGLHRAPWESKRHWLCRRKFVEDHKDVHGLKKAIGLSMVWANINFLGCQYSSKVQSEVEYYPVPEENEIERWLKVHPDILDDEEDARKGRQWPPTGKRPTSSNSQLTSEEESLTTASKKSKIDPPDSSNDMIPFETLTDQIGSFISMMRSKSQGTDQSEESDGNIANKNWNQSNNHGNPSKHTPNETTLSRDEIIKKFGKICLCNSCFPENVNISRLSFLAAKSRLRLHFGFSETESFSPLSLYAGDCLMGKWSGTSKKEMKHQACTEIIAEVLAYQEREGGSPPVCPASKQTMVDRRELMRSGLRIDSGLKIDEGNKGHQLLLKMGWKGEGGLGGGQTNHPLVLVEPRTSSKQGFGGSACSALSQDEIRARLTKFLSNKDETQLRFPAGLSSEDRKLIHKLSGQFDLLHRSHGKDDERYLTVTKRTDHIESDRFTEEPCCK</sequence>
<dbReference type="Proteomes" id="UP000007879">
    <property type="component" value="Unassembled WGS sequence"/>
</dbReference>
<accession>A0A1X7VFH3</accession>
<evidence type="ECO:0000313" key="13">
    <source>
        <dbReference type="Proteomes" id="UP000007879"/>
    </source>
</evidence>
<dbReference type="PANTHER" id="PTHR48430">
    <property type="entry name" value="PARTNER OF XRN-2 PROTEIN 1"/>
    <property type="match status" value="1"/>
</dbReference>
<dbReference type="InterPro" id="IPR021859">
    <property type="entry name" value="XTBD"/>
</dbReference>
<feature type="region of interest" description="Disordered" evidence="8">
    <location>
        <begin position="1"/>
        <end position="22"/>
    </location>
</feature>
<dbReference type="InterPro" id="IPR036867">
    <property type="entry name" value="R3H_dom_sf"/>
</dbReference>
<dbReference type="Pfam" id="PF01424">
    <property type="entry name" value="R3H"/>
    <property type="match status" value="1"/>
</dbReference>
<dbReference type="SUPFAM" id="SSF82708">
    <property type="entry name" value="R3H domain"/>
    <property type="match status" value="1"/>
</dbReference>
<dbReference type="EnsemblMetazoa" id="Aqu2.1.38733_001">
    <property type="protein sequence ID" value="Aqu2.1.38733_001"/>
    <property type="gene ID" value="Aqu2.1.38733"/>
</dbReference>
<protein>
    <recommendedName>
        <fullName evidence="14">G-patch domain-containing protein</fullName>
    </recommendedName>
</protein>
<name>A0A1X7VFH3_AMPQE</name>
<feature type="compositionally biased region" description="Polar residues" evidence="8">
    <location>
        <begin position="1"/>
        <end position="17"/>
    </location>
</feature>
<dbReference type="OrthoDB" id="29523at2759"/>
<proteinExistence type="predicted"/>
<dbReference type="Pfam" id="PF11952">
    <property type="entry name" value="XTBD"/>
    <property type="match status" value="1"/>
</dbReference>
<dbReference type="GO" id="GO:0005634">
    <property type="term" value="C:nucleus"/>
    <property type="evidence" value="ECO:0007669"/>
    <property type="project" value="UniProtKB-SubCell"/>
</dbReference>
<evidence type="ECO:0000256" key="6">
    <source>
        <dbReference type="ARBA" id="ARBA00022884"/>
    </source>
</evidence>
<keyword evidence="2" id="KW-0547">Nucleotide-binding</keyword>
<feature type="compositionally biased region" description="Polar residues" evidence="8">
    <location>
        <begin position="115"/>
        <end position="124"/>
    </location>
</feature>
<reference evidence="13" key="1">
    <citation type="journal article" date="2010" name="Nature">
        <title>The Amphimedon queenslandica genome and the evolution of animal complexity.</title>
        <authorList>
            <person name="Srivastava M."/>
            <person name="Simakov O."/>
            <person name="Chapman J."/>
            <person name="Fahey B."/>
            <person name="Gauthier M.E."/>
            <person name="Mitros T."/>
            <person name="Richards G.S."/>
            <person name="Conaco C."/>
            <person name="Dacre M."/>
            <person name="Hellsten U."/>
            <person name="Larroux C."/>
            <person name="Putnam N.H."/>
            <person name="Stanke M."/>
            <person name="Adamska M."/>
            <person name="Darling A."/>
            <person name="Degnan S.M."/>
            <person name="Oakley T.H."/>
            <person name="Plachetzki D.C."/>
            <person name="Zhai Y."/>
            <person name="Adamski M."/>
            <person name="Calcino A."/>
            <person name="Cummins S.F."/>
            <person name="Goodstein D.M."/>
            <person name="Harris C."/>
            <person name="Jackson D.J."/>
            <person name="Leys S.P."/>
            <person name="Shu S."/>
            <person name="Woodcroft B.J."/>
            <person name="Vervoort M."/>
            <person name="Kosik K.S."/>
            <person name="Manning G."/>
            <person name="Degnan B.M."/>
            <person name="Rokhsar D.S."/>
        </authorList>
    </citation>
    <scope>NUCLEOTIDE SEQUENCE [LARGE SCALE GENOMIC DNA]</scope>
</reference>
<dbReference type="GO" id="GO:0016787">
    <property type="term" value="F:hydrolase activity"/>
    <property type="evidence" value="ECO:0007669"/>
    <property type="project" value="UniProtKB-KW"/>
</dbReference>
<comment type="subcellular location">
    <subcellularLocation>
        <location evidence="1">Nucleus</location>
    </subcellularLocation>
</comment>
<dbReference type="InterPro" id="IPR000467">
    <property type="entry name" value="G_patch_dom"/>
</dbReference>
<evidence type="ECO:0000256" key="2">
    <source>
        <dbReference type="ARBA" id="ARBA00022741"/>
    </source>
</evidence>
<dbReference type="InParanoid" id="A0A1X7VFH3"/>
<dbReference type="SMART" id="SM00393">
    <property type="entry name" value="R3H"/>
    <property type="match status" value="1"/>
</dbReference>
<dbReference type="EnsemblMetazoa" id="XM_011412054.2">
    <property type="protein sequence ID" value="XP_011410356.1"/>
    <property type="gene ID" value="LOC105316831"/>
</dbReference>
<evidence type="ECO:0008006" key="14">
    <source>
        <dbReference type="Google" id="ProtNLM"/>
    </source>
</evidence>
<dbReference type="FunFam" id="3.30.1370.50:FF:000002">
    <property type="entry name" value="Immunoglobulin mu DNA-binding protein 2"/>
    <property type="match status" value="1"/>
</dbReference>
<organism evidence="12">
    <name type="scientific">Amphimedon queenslandica</name>
    <name type="common">Sponge</name>
    <dbReference type="NCBI Taxonomy" id="400682"/>
    <lineage>
        <taxon>Eukaryota</taxon>
        <taxon>Metazoa</taxon>
        <taxon>Porifera</taxon>
        <taxon>Demospongiae</taxon>
        <taxon>Heteroscleromorpha</taxon>
        <taxon>Haplosclerida</taxon>
        <taxon>Niphatidae</taxon>
        <taxon>Amphimedon</taxon>
    </lineage>
</organism>
<feature type="compositionally biased region" description="Polar residues" evidence="8">
    <location>
        <begin position="181"/>
        <end position="203"/>
    </location>
</feature>
<evidence type="ECO:0000256" key="8">
    <source>
        <dbReference type="SAM" id="MobiDB-lite"/>
    </source>
</evidence>
<evidence type="ECO:0000256" key="7">
    <source>
        <dbReference type="ARBA" id="ARBA00023242"/>
    </source>
</evidence>
<keyword evidence="3" id="KW-0378">Hydrolase</keyword>
<evidence type="ECO:0000256" key="4">
    <source>
        <dbReference type="ARBA" id="ARBA00022806"/>
    </source>
</evidence>
<evidence type="ECO:0000259" key="9">
    <source>
        <dbReference type="PROSITE" id="PS50174"/>
    </source>
</evidence>
<feature type="domain" description="R3H" evidence="10">
    <location>
        <begin position="380"/>
        <end position="444"/>
    </location>
</feature>
<evidence type="ECO:0000256" key="5">
    <source>
        <dbReference type="ARBA" id="ARBA00022840"/>
    </source>
</evidence>
<dbReference type="GO" id="GO:0003677">
    <property type="term" value="F:DNA binding"/>
    <property type="evidence" value="ECO:0007669"/>
    <property type="project" value="UniProtKB-ARBA"/>
</dbReference>